<protein>
    <submittedName>
        <fullName evidence="1">Uncharacterized protein</fullName>
    </submittedName>
</protein>
<accession>A0A2S7SRI0</accession>
<dbReference type="OrthoDB" id="9757917at2"/>
<name>A0A2S7SRI0_9BACT</name>
<dbReference type="RefSeq" id="WP_105041122.1">
    <property type="nucleotide sequence ID" value="NZ_PPSL01000007.1"/>
</dbReference>
<dbReference type="Proteomes" id="UP000239872">
    <property type="component" value="Unassembled WGS sequence"/>
</dbReference>
<evidence type="ECO:0000313" key="2">
    <source>
        <dbReference type="Proteomes" id="UP000239872"/>
    </source>
</evidence>
<gene>
    <name evidence="1" type="ORF">CJD36_020745</name>
</gene>
<reference evidence="1 2" key="1">
    <citation type="submission" date="2018-01" db="EMBL/GenBank/DDBJ databases">
        <title>A novel member of the phylum Bacteroidetes isolated from glacier ice.</title>
        <authorList>
            <person name="Liu Q."/>
            <person name="Xin Y.-H."/>
        </authorList>
    </citation>
    <scope>NUCLEOTIDE SEQUENCE [LARGE SCALE GENOMIC DNA]</scope>
    <source>
        <strain evidence="1 2">RB1R16</strain>
    </source>
</reference>
<organism evidence="1 2">
    <name type="scientific">Flavipsychrobacter stenotrophus</name>
    <dbReference type="NCBI Taxonomy" id="2077091"/>
    <lineage>
        <taxon>Bacteria</taxon>
        <taxon>Pseudomonadati</taxon>
        <taxon>Bacteroidota</taxon>
        <taxon>Chitinophagia</taxon>
        <taxon>Chitinophagales</taxon>
        <taxon>Chitinophagaceae</taxon>
        <taxon>Flavipsychrobacter</taxon>
    </lineage>
</organism>
<dbReference type="EMBL" id="PPSL01000007">
    <property type="protein sequence ID" value="PQJ09217.1"/>
    <property type="molecule type" value="Genomic_DNA"/>
</dbReference>
<keyword evidence="2" id="KW-1185">Reference proteome</keyword>
<comment type="caution">
    <text evidence="1">The sequence shown here is derived from an EMBL/GenBank/DDBJ whole genome shotgun (WGS) entry which is preliminary data.</text>
</comment>
<dbReference type="AlphaFoldDB" id="A0A2S7SRI0"/>
<evidence type="ECO:0000313" key="1">
    <source>
        <dbReference type="EMBL" id="PQJ09217.1"/>
    </source>
</evidence>
<sequence length="133" mass="15858">MRKETEKEEIKKKIEIITPLTHTKHGITLSKEIAEMLNLINQPQTLDLFEKSGKRATMSFRHGDEWLNNQKFIYIRKDLLEKYLAINKLKVFWFSNVEKMIFMVWGRKINNVTGESVRYFQEVVETKDIALDH</sequence>
<proteinExistence type="predicted"/>